<proteinExistence type="predicted"/>
<dbReference type="InterPro" id="IPR012337">
    <property type="entry name" value="RNaseH-like_sf"/>
</dbReference>
<evidence type="ECO:0000313" key="1">
    <source>
        <dbReference type="EMBL" id="VEU60420.1"/>
    </source>
</evidence>
<name>A0A449A8A9_9BACT</name>
<dbReference type="NCBIfam" id="NF033563">
    <property type="entry name" value="transpos_IS30"/>
    <property type="match status" value="1"/>
</dbReference>
<gene>
    <name evidence="1" type="ORF">NCTC10122_00007</name>
</gene>
<dbReference type="GO" id="GO:0004803">
    <property type="term" value="F:transposase activity"/>
    <property type="evidence" value="ECO:0007669"/>
    <property type="project" value="TreeGrafter"/>
</dbReference>
<dbReference type="PANTHER" id="PTHR10948:SF23">
    <property type="entry name" value="TRANSPOSASE INSI FOR INSERTION SEQUENCE ELEMENT IS30A-RELATED"/>
    <property type="match status" value="1"/>
</dbReference>
<dbReference type="SUPFAM" id="SSF53098">
    <property type="entry name" value="Ribonuclease H-like"/>
    <property type="match status" value="1"/>
</dbReference>
<dbReference type="AlphaFoldDB" id="A0A449A8A9"/>
<dbReference type="PANTHER" id="PTHR10948">
    <property type="entry name" value="TRANSPOSASE"/>
    <property type="match status" value="1"/>
</dbReference>
<dbReference type="InterPro" id="IPR053392">
    <property type="entry name" value="Transposase_IS30-like"/>
</dbReference>
<reference evidence="1 2" key="1">
    <citation type="submission" date="2019-01" db="EMBL/GenBank/DDBJ databases">
        <authorList>
            <consortium name="Pathogen Informatics"/>
        </authorList>
    </citation>
    <scope>NUCLEOTIDE SEQUENCE [LARGE SCALE GENOMIC DNA]</scope>
    <source>
        <strain evidence="1 2">NCTC10122</strain>
    </source>
</reference>
<dbReference type="InterPro" id="IPR051917">
    <property type="entry name" value="Transposase-Integrase"/>
</dbReference>
<protein>
    <submittedName>
        <fullName evidence="1">Transposase</fullName>
    </submittedName>
</protein>
<accession>A0A449A8A9</accession>
<evidence type="ECO:0000313" key="2">
    <source>
        <dbReference type="Proteomes" id="UP000290942"/>
    </source>
</evidence>
<dbReference type="GO" id="GO:0005829">
    <property type="term" value="C:cytosol"/>
    <property type="evidence" value="ECO:0007669"/>
    <property type="project" value="TreeGrafter"/>
</dbReference>
<sequence>MNVYKISKIDFCIGFKKLNLKRNKYIIKHVHYAIQERDWESILEKCNISTNANNISARKFIRDVKKKSIGELIKKRHESVNQRLNDNDYELDTMIGTASDKYCILTLINRKTRMFYFMIVRRSALAVKQALITMINKYHLTIDTLTIDNGNENYRLSGIDCIKTIYIAHPYSSSEKGSIENCHRLLRRYFPKGKSLINMQTKTHQKLWNISIHMLEKYIAKIAFQMLYLCKFY</sequence>
<organism evidence="1 2">
    <name type="scientific">Mycoplasmopsis bovigenitalium</name>
    <dbReference type="NCBI Taxonomy" id="2112"/>
    <lineage>
        <taxon>Bacteria</taxon>
        <taxon>Bacillati</taxon>
        <taxon>Mycoplasmatota</taxon>
        <taxon>Mycoplasmoidales</taxon>
        <taxon>Metamycoplasmataceae</taxon>
        <taxon>Mycoplasmopsis</taxon>
    </lineage>
</organism>
<dbReference type="GO" id="GO:0032196">
    <property type="term" value="P:transposition"/>
    <property type="evidence" value="ECO:0007669"/>
    <property type="project" value="TreeGrafter"/>
</dbReference>
<dbReference type="Proteomes" id="UP000290942">
    <property type="component" value="Chromosome"/>
</dbReference>
<dbReference type="EMBL" id="LR214970">
    <property type="protein sequence ID" value="VEU60420.1"/>
    <property type="molecule type" value="Genomic_DNA"/>
</dbReference>